<dbReference type="Proteomes" id="UP000075243">
    <property type="component" value="Unassembled WGS sequence"/>
</dbReference>
<dbReference type="Pfam" id="PF03732">
    <property type="entry name" value="Retrotrans_gag"/>
    <property type="match status" value="1"/>
</dbReference>
<evidence type="ECO:0000259" key="1">
    <source>
        <dbReference type="Pfam" id="PF03732"/>
    </source>
</evidence>
<dbReference type="Gramene" id="C.cajan_42916.t">
    <property type="protein sequence ID" value="C.cajan_42916.t"/>
    <property type="gene ID" value="C.cajan_42916"/>
</dbReference>
<dbReference type="PANTHER" id="PTHR35046">
    <property type="entry name" value="ZINC KNUCKLE (CCHC-TYPE) FAMILY PROTEIN"/>
    <property type="match status" value="1"/>
</dbReference>
<proteinExistence type="predicted"/>
<feature type="domain" description="Retrotransposon gag" evidence="1">
    <location>
        <begin position="7"/>
        <end position="71"/>
    </location>
</feature>
<accession>A0A151QWF6</accession>
<dbReference type="InterPro" id="IPR005162">
    <property type="entry name" value="Retrotrans_gag_dom"/>
</dbReference>
<reference evidence="2" key="1">
    <citation type="journal article" date="2012" name="Nat. Biotechnol.">
        <title>Draft genome sequence of pigeonpea (Cajanus cajan), an orphan legume crop of resource-poor farmers.</title>
        <authorList>
            <person name="Varshney R.K."/>
            <person name="Chen W."/>
            <person name="Li Y."/>
            <person name="Bharti A.K."/>
            <person name="Saxena R.K."/>
            <person name="Schlueter J.A."/>
            <person name="Donoghue M.T."/>
            <person name="Azam S."/>
            <person name="Fan G."/>
            <person name="Whaley A.M."/>
            <person name="Farmer A.D."/>
            <person name="Sheridan J."/>
            <person name="Iwata A."/>
            <person name="Tuteja R."/>
            <person name="Penmetsa R.V."/>
            <person name="Wu W."/>
            <person name="Upadhyaya H.D."/>
            <person name="Yang S.P."/>
            <person name="Shah T."/>
            <person name="Saxena K.B."/>
            <person name="Michael T."/>
            <person name="McCombie W.R."/>
            <person name="Yang B."/>
            <person name="Zhang G."/>
            <person name="Yang H."/>
            <person name="Wang J."/>
            <person name="Spillane C."/>
            <person name="Cook D.R."/>
            <person name="May G.D."/>
            <person name="Xu X."/>
            <person name="Jackson S.A."/>
        </authorList>
    </citation>
    <scope>NUCLEOTIDE SEQUENCE [LARGE SCALE GENOMIC DNA]</scope>
</reference>
<dbReference type="PANTHER" id="PTHR35046:SF9">
    <property type="entry name" value="RNA-DIRECTED DNA POLYMERASE"/>
    <property type="match status" value="1"/>
</dbReference>
<dbReference type="Gene3D" id="2.40.70.10">
    <property type="entry name" value="Acid Proteases"/>
    <property type="match status" value="1"/>
</dbReference>
<dbReference type="EMBL" id="KQ484561">
    <property type="protein sequence ID" value="KYP34583.1"/>
    <property type="molecule type" value="Genomic_DNA"/>
</dbReference>
<protein>
    <recommendedName>
        <fullName evidence="1">Retrotransposon gag domain-containing protein</fullName>
    </recommendedName>
</protein>
<name>A0A151QWF6_CAJCA</name>
<sequence length="202" mass="23684">MHHAPPIQYWNELRSSLRRRHIPFFYERELMDKLQRLQQKNLSVEEYRQQMKLFMLRVGIKEEERTIIFRFQRKGHIASQCPTNKTMILRGNDIYSSNSTSSSYEEEVIDSSEEISPCEGNLLVARRLLANPPHEQNQSQRDNLFHSRCNILENTCSLIVDSGSYNNFCSSRLVNKLNLTSIAHPKAYKLQWLNEGGPLEVK</sequence>
<organism evidence="2 3">
    <name type="scientific">Cajanus cajan</name>
    <name type="common">Pigeon pea</name>
    <name type="synonym">Cajanus indicus</name>
    <dbReference type="NCBI Taxonomy" id="3821"/>
    <lineage>
        <taxon>Eukaryota</taxon>
        <taxon>Viridiplantae</taxon>
        <taxon>Streptophyta</taxon>
        <taxon>Embryophyta</taxon>
        <taxon>Tracheophyta</taxon>
        <taxon>Spermatophyta</taxon>
        <taxon>Magnoliopsida</taxon>
        <taxon>eudicotyledons</taxon>
        <taxon>Gunneridae</taxon>
        <taxon>Pentapetalae</taxon>
        <taxon>rosids</taxon>
        <taxon>fabids</taxon>
        <taxon>Fabales</taxon>
        <taxon>Fabaceae</taxon>
        <taxon>Papilionoideae</taxon>
        <taxon>50 kb inversion clade</taxon>
        <taxon>NPAAA clade</taxon>
        <taxon>indigoferoid/millettioid clade</taxon>
        <taxon>Phaseoleae</taxon>
        <taxon>Cajanus</taxon>
    </lineage>
</organism>
<keyword evidence="3" id="KW-1185">Reference proteome</keyword>
<dbReference type="AlphaFoldDB" id="A0A151QWF6"/>
<evidence type="ECO:0000313" key="2">
    <source>
        <dbReference type="EMBL" id="KYP34583.1"/>
    </source>
</evidence>
<dbReference type="InterPro" id="IPR021109">
    <property type="entry name" value="Peptidase_aspartic_dom_sf"/>
</dbReference>
<evidence type="ECO:0000313" key="3">
    <source>
        <dbReference type="Proteomes" id="UP000075243"/>
    </source>
</evidence>
<gene>
    <name evidence="2" type="ORF">KK1_044449</name>
</gene>